<dbReference type="Gene3D" id="1.20.1250.20">
    <property type="entry name" value="MFS general substrate transporter like domains"/>
    <property type="match status" value="1"/>
</dbReference>
<accession>A0AAV4W0W3</accession>
<feature type="transmembrane region" description="Helical" evidence="5">
    <location>
        <begin position="346"/>
        <end position="363"/>
    </location>
</feature>
<dbReference type="Pfam" id="PF00083">
    <property type="entry name" value="Sugar_tr"/>
    <property type="match status" value="1"/>
</dbReference>
<dbReference type="SUPFAM" id="SSF103473">
    <property type="entry name" value="MFS general substrate transporter"/>
    <property type="match status" value="1"/>
</dbReference>
<sequence>MVASKKELEFEDLLEEVGDYGWFQKKLLIYFLAPVATALPVLSMNILFLVHIPNHWCHIPEMAASNLSASAQETLFGHDKSDCFMYDLNYTEWVQSNHYRIPDDTALIPCNNGWTYETAHFDETAASKWNVVCGDSHYANLALTLTNSGGAIGTFIYGALGDRIGRKPVFFIIVTVTVISAIASLLVTNFIAFLLLRTINGGLMSSLFQLPFIIVLEFVGLDKRGLTNAVPNVSWAVGLCILPLIAYLSTNWIILGSVSTSLAVLMYGYWKFLPESPRWLVSREKYEEATVVLMKIAKENGKDVDEKDIRKKIKILGERVQKEKQEKAVQNNVLDLLRYPYLRKKFLIVTYCWVANDLAYYGLQYNLPNLEGNPFLTFFVLSIVEFPGLFSIWYLMEKWGRRWSSASFLGLAGVACLVVAVIPEDVPHVAVICSVIGKFGSTSSFMVIYLQSSELYPTPVRSIGMGITGAVGCIAIVIAPYIVYLAVYGKYIPFLIIGLVGVSASMLQTMLPETLDEILPQTIQDGETFGKNQKYLSCSWKRSTPVPVKDKYLNEINQSERNGEVF</sequence>
<organism evidence="7 8">
    <name type="scientific">Caerostris darwini</name>
    <dbReference type="NCBI Taxonomy" id="1538125"/>
    <lineage>
        <taxon>Eukaryota</taxon>
        <taxon>Metazoa</taxon>
        <taxon>Ecdysozoa</taxon>
        <taxon>Arthropoda</taxon>
        <taxon>Chelicerata</taxon>
        <taxon>Arachnida</taxon>
        <taxon>Araneae</taxon>
        <taxon>Araneomorphae</taxon>
        <taxon>Entelegynae</taxon>
        <taxon>Araneoidea</taxon>
        <taxon>Araneidae</taxon>
        <taxon>Caerostris</taxon>
    </lineage>
</organism>
<proteinExistence type="predicted"/>
<evidence type="ECO:0000256" key="1">
    <source>
        <dbReference type="ARBA" id="ARBA00004141"/>
    </source>
</evidence>
<evidence type="ECO:0000259" key="6">
    <source>
        <dbReference type="PROSITE" id="PS50850"/>
    </source>
</evidence>
<protein>
    <submittedName>
        <fullName evidence="7">Organic cation transporter 1</fullName>
    </submittedName>
</protein>
<keyword evidence="3 5" id="KW-1133">Transmembrane helix</keyword>
<feature type="transmembrane region" description="Helical" evidence="5">
    <location>
        <begin position="169"/>
        <end position="196"/>
    </location>
</feature>
<comment type="subcellular location">
    <subcellularLocation>
        <location evidence="1">Membrane</location>
        <topology evidence="1">Multi-pass membrane protein</topology>
    </subcellularLocation>
</comment>
<feature type="transmembrane region" description="Helical" evidence="5">
    <location>
        <begin position="462"/>
        <end position="485"/>
    </location>
</feature>
<keyword evidence="4 5" id="KW-0472">Membrane</keyword>
<feature type="transmembrane region" description="Helical" evidence="5">
    <location>
        <begin position="202"/>
        <end position="219"/>
    </location>
</feature>
<dbReference type="InterPro" id="IPR036259">
    <property type="entry name" value="MFS_trans_sf"/>
</dbReference>
<keyword evidence="8" id="KW-1185">Reference proteome</keyword>
<evidence type="ECO:0000256" key="5">
    <source>
        <dbReference type="SAM" id="Phobius"/>
    </source>
</evidence>
<feature type="transmembrane region" description="Helical" evidence="5">
    <location>
        <begin position="375"/>
        <end position="396"/>
    </location>
</feature>
<dbReference type="InterPro" id="IPR005828">
    <property type="entry name" value="MFS_sugar_transport-like"/>
</dbReference>
<dbReference type="GO" id="GO:0022857">
    <property type="term" value="F:transmembrane transporter activity"/>
    <property type="evidence" value="ECO:0007669"/>
    <property type="project" value="InterPro"/>
</dbReference>
<dbReference type="CDD" id="cd17317">
    <property type="entry name" value="MFS_SLC22"/>
    <property type="match status" value="1"/>
</dbReference>
<name>A0AAV4W0W3_9ARAC</name>
<feature type="domain" description="Major facilitator superfamily (MFS) profile" evidence="6">
    <location>
        <begin position="29"/>
        <end position="516"/>
    </location>
</feature>
<keyword evidence="2 5" id="KW-0812">Transmembrane</keyword>
<evidence type="ECO:0000256" key="2">
    <source>
        <dbReference type="ARBA" id="ARBA00022692"/>
    </source>
</evidence>
<dbReference type="PROSITE" id="PS50850">
    <property type="entry name" value="MFS"/>
    <property type="match status" value="1"/>
</dbReference>
<dbReference type="InterPro" id="IPR020846">
    <property type="entry name" value="MFS_dom"/>
</dbReference>
<evidence type="ECO:0000256" key="4">
    <source>
        <dbReference type="ARBA" id="ARBA00023136"/>
    </source>
</evidence>
<dbReference type="EMBL" id="BPLQ01013962">
    <property type="protein sequence ID" value="GIY76196.1"/>
    <property type="molecule type" value="Genomic_DNA"/>
</dbReference>
<evidence type="ECO:0000313" key="7">
    <source>
        <dbReference type="EMBL" id="GIY76196.1"/>
    </source>
</evidence>
<dbReference type="PANTHER" id="PTHR24064">
    <property type="entry name" value="SOLUTE CARRIER FAMILY 22 MEMBER"/>
    <property type="match status" value="1"/>
</dbReference>
<gene>
    <name evidence="7" type="primary">oct-1</name>
    <name evidence="7" type="ORF">CDAR_401851</name>
</gene>
<dbReference type="Proteomes" id="UP001054837">
    <property type="component" value="Unassembled WGS sequence"/>
</dbReference>
<dbReference type="GO" id="GO:0016020">
    <property type="term" value="C:membrane"/>
    <property type="evidence" value="ECO:0007669"/>
    <property type="project" value="UniProtKB-SubCell"/>
</dbReference>
<evidence type="ECO:0000256" key="3">
    <source>
        <dbReference type="ARBA" id="ARBA00022989"/>
    </source>
</evidence>
<feature type="transmembrane region" description="Helical" evidence="5">
    <location>
        <begin position="27"/>
        <end position="50"/>
    </location>
</feature>
<comment type="caution">
    <text evidence="7">The sequence shown here is derived from an EMBL/GenBank/DDBJ whole genome shotgun (WGS) entry which is preliminary data.</text>
</comment>
<evidence type="ECO:0000313" key="8">
    <source>
        <dbReference type="Proteomes" id="UP001054837"/>
    </source>
</evidence>
<reference evidence="7 8" key="1">
    <citation type="submission" date="2021-06" db="EMBL/GenBank/DDBJ databases">
        <title>Caerostris darwini draft genome.</title>
        <authorList>
            <person name="Kono N."/>
            <person name="Arakawa K."/>
        </authorList>
    </citation>
    <scope>NUCLEOTIDE SEQUENCE [LARGE SCALE GENOMIC DNA]</scope>
</reference>
<dbReference type="AlphaFoldDB" id="A0AAV4W0W3"/>
<feature type="transmembrane region" description="Helical" evidence="5">
    <location>
        <begin position="403"/>
        <end position="422"/>
    </location>
</feature>
<feature type="transmembrane region" description="Helical" evidence="5">
    <location>
        <begin position="491"/>
        <end position="511"/>
    </location>
</feature>